<dbReference type="PANTHER" id="PTHR30572">
    <property type="entry name" value="MEMBRANE COMPONENT OF TRANSPORTER-RELATED"/>
    <property type="match status" value="1"/>
</dbReference>
<sequence>MDLMPILATLKRHKTAAGLIVLQVALTCAIVSNALFMIFQRLERINAPSGLAEQEIISLRISSLTPNPNFVALTRADLQALEKVEGVKARTMISTVPFGDSHQMTSAKLTADENEIGINVSTYRGSEGWLQTLGLKLIAGRDFTADEYRDESVDGEDDGNPVKAIVINKALADRLFNGDALGKSIYTDGDVPKRVVGVLEQLISAQPTGDGEQGRYAVFSPERPSYRSGNFLLRTSPEARDRVMKAAIAALAQNDPLRIVREKNKLSDMREAYYRQDSFMVWLLISVCIALLIVTAFGIVGLASFWVQQRTKMIGTRRALGATRGQILRYFQAENFLLSTMGIVLGVAAAFGISLMLMKFYEMPRLPLVYVPVSALALWALGQLAVWSPARRAAALPPVAALRGA</sequence>
<dbReference type="InterPro" id="IPR003838">
    <property type="entry name" value="ABC3_permease_C"/>
</dbReference>
<feature type="domain" description="ABC3 transporter permease C-terminal" evidence="8">
    <location>
        <begin position="287"/>
        <end position="398"/>
    </location>
</feature>
<organism evidence="10 11">
    <name type="scientific">Roseateles aquae</name>
    <dbReference type="NCBI Taxonomy" id="3077235"/>
    <lineage>
        <taxon>Bacteria</taxon>
        <taxon>Pseudomonadati</taxon>
        <taxon>Pseudomonadota</taxon>
        <taxon>Betaproteobacteria</taxon>
        <taxon>Burkholderiales</taxon>
        <taxon>Sphaerotilaceae</taxon>
        <taxon>Roseateles</taxon>
    </lineage>
</organism>
<keyword evidence="11" id="KW-1185">Reference proteome</keyword>
<feature type="domain" description="MacB-like periplasmic core" evidence="9">
    <location>
        <begin position="46"/>
        <end position="247"/>
    </location>
</feature>
<keyword evidence="5 7" id="KW-0472">Membrane</keyword>
<evidence type="ECO:0000313" key="10">
    <source>
        <dbReference type="EMBL" id="MDT9001814.1"/>
    </source>
</evidence>
<dbReference type="Pfam" id="PF02687">
    <property type="entry name" value="FtsX"/>
    <property type="match status" value="1"/>
</dbReference>
<keyword evidence="3 7" id="KW-0812">Transmembrane</keyword>
<dbReference type="PANTHER" id="PTHR30572:SF4">
    <property type="entry name" value="ABC TRANSPORTER PERMEASE YTRF"/>
    <property type="match status" value="1"/>
</dbReference>
<gene>
    <name evidence="10" type="ORF">RQP53_21235</name>
</gene>
<evidence type="ECO:0000256" key="6">
    <source>
        <dbReference type="ARBA" id="ARBA00038076"/>
    </source>
</evidence>
<reference evidence="10" key="1">
    <citation type="submission" date="2023-09" db="EMBL/GenBank/DDBJ databases">
        <title>Paucibacter sp. APW11 Genome sequencing and assembly.</title>
        <authorList>
            <person name="Kim I."/>
        </authorList>
    </citation>
    <scope>NUCLEOTIDE SEQUENCE</scope>
    <source>
        <strain evidence="10">APW11</strain>
    </source>
</reference>
<dbReference type="Pfam" id="PF12704">
    <property type="entry name" value="MacB_PCD"/>
    <property type="match status" value="1"/>
</dbReference>
<dbReference type="InterPro" id="IPR025857">
    <property type="entry name" value="MacB_PCD"/>
</dbReference>
<evidence type="ECO:0000259" key="8">
    <source>
        <dbReference type="Pfam" id="PF02687"/>
    </source>
</evidence>
<comment type="caution">
    <text evidence="10">The sequence shown here is derived from an EMBL/GenBank/DDBJ whole genome shotgun (WGS) entry which is preliminary data.</text>
</comment>
<feature type="transmembrane region" description="Helical" evidence="7">
    <location>
        <begin position="20"/>
        <end position="39"/>
    </location>
</feature>
<comment type="similarity">
    <text evidence="6">Belongs to the ABC-4 integral membrane protein family.</text>
</comment>
<dbReference type="EMBL" id="JAVXZY010000011">
    <property type="protein sequence ID" value="MDT9001814.1"/>
    <property type="molecule type" value="Genomic_DNA"/>
</dbReference>
<feature type="transmembrane region" description="Helical" evidence="7">
    <location>
        <begin position="369"/>
        <end position="388"/>
    </location>
</feature>
<evidence type="ECO:0000256" key="2">
    <source>
        <dbReference type="ARBA" id="ARBA00022475"/>
    </source>
</evidence>
<dbReference type="Proteomes" id="UP001246372">
    <property type="component" value="Unassembled WGS sequence"/>
</dbReference>
<keyword evidence="2" id="KW-1003">Cell membrane</keyword>
<feature type="transmembrane region" description="Helical" evidence="7">
    <location>
        <begin position="279"/>
        <end position="307"/>
    </location>
</feature>
<evidence type="ECO:0000259" key="9">
    <source>
        <dbReference type="Pfam" id="PF12704"/>
    </source>
</evidence>
<keyword evidence="4 7" id="KW-1133">Transmembrane helix</keyword>
<dbReference type="InterPro" id="IPR050250">
    <property type="entry name" value="Macrolide_Exporter_MacB"/>
</dbReference>
<evidence type="ECO:0000256" key="1">
    <source>
        <dbReference type="ARBA" id="ARBA00004651"/>
    </source>
</evidence>
<evidence type="ECO:0000256" key="4">
    <source>
        <dbReference type="ARBA" id="ARBA00022989"/>
    </source>
</evidence>
<comment type="subcellular location">
    <subcellularLocation>
        <location evidence="1">Cell membrane</location>
        <topology evidence="1">Multi-pass membrane protein</topology>
    </subcellularLocation>
</comment>
<proteinExistence type="inferred from homology"/>
<feature type="transmembrane region" description="Helical" evidence="7">
    <location>
        <begin position="336"/>
        <end position="357"/>
    </location>
</feature>
<evidence type="ECO:0000256" key="5">
    <source>
        <dbReference type="ARBA" id="ARBA00023136"/>
    </source>
</evidence>
<evidence type="ECO:0000256" key="7">
    <source>
        <dbReference type="SAM" id="Phobius"/>
    </source>
</evidence>
<dbReference type="RefSeq" id="WP_315652697.1">
    <property type="nucleotide sequence ID" value="NZ_JAVXZY010000011.1"/>
</dbReference>
<protein>
    <submittedName>
        <fullName evidence="10">FtsX-like permease family protein</fullName>
    </submittedName>
</protein>
<name>A0ABU3PH85_9BURK</name>
<accession>A0ABU3PH85</accession>
<evidence type="ECO:0000256" key="3">
    <source>
        <dbReference type="ARBA" id="ARBA00022692"/>
    </source>
</evidence>
<evidence type="ECO:0000313" key="11">
    <source>
        <dbReference type="Proteomes" id="UP001246372"/>
    </source>
</evidence>